<dbReference type="EMBL" id="JAJTWU010000003">
    <property type="protein sequence ID" value="MCE4554644.1"/>
    <property type="molecule type" value="Genomic_DNA"/>
</dbReference>
<protein>
    <submittedName>
        <fullName evidence="1">Uncharacterized protein</fullName>
    </submittedName>
</protein>
<keyword evidence="2" id="KW-1185">Reference proteome</keyword>
<dbReference type="RefSeq" id="WP_233371657.1">
    <property type="nucleotide sequence ID" value="NZ_JAJTWU010000003.1"/>
</dbReference>
<gene>
    <name evidence="1" type="ORF">LXT13_09355</name>
</gene>
<evidence type="ECO:0000313" key="2">
    <source>
        <dbReference type="Proteomes" id="UP001200741"/>
    </source>
</evidence>
<organism evidence="1 2">
    <name type="scientific">Pelomonas cellulosilytica</name>
    <dbReference type="NCBI Taxonomy" id="2906762"/>
    <lineage>
        <taxon>Bacteria</taxon>
        <taxon>Pseudomonadati</taxon>
        <taxon>Pseudomonadota</taxon>
        <taxon>Betaproteobacteria</taxon>
        <taxon>Burkholderiales</taxon>
        <taxon>Sphaerotilaceae</taxon>
        <taxon>Roseateles</taxon>
    </lineage>
</organism>
<dbReference type="Proteomes" id="UP001200741">
    <property type="component" value="Unassembled WGS sequence"/>
</dbReference>
<name>A0ABS8XPG2_9BURK</name>
<accession>A0ABS8XPG2</accession>
<proteinExistence type="predicted"/>
<reference evidence="1 2" key="1">
    <citation type="submission" date="2021-12" db="EMBL/GenBank/DDBJ databases">
        <title>Genome seq of P8.</title>
        <authorList>
            <person name="Seo T."/>
        </authorList>
    </citation>
    <scope>NUCLEOTIDE SEQUENCE [LARGE SCALE GENOMIC DNA]</scope>
    <source>
        <strain evidence="1 2">P8</strain>
    </source>
</reference>
<sequence>MQTLDDMRDRCLLTDEQHAEIGAWVSQARTPEAIMAMPEGLWRTLELASVLMDVDADLTREPFMANC</sequence>
<comment type="caution">
    <text evidence="1">The sequence shown here is derived from an EMBL/GenBank/DDBJ whole genome shotgun (WGS) entry which is preliminary data.</text>
</comment>
<evidence type="ECO:0000313" key="1">
    <source>
        <dbReference type="EMBL" id="MCE4554644.1"/>
    </source>
</evidence>